<keyword evidence="10 17" id="KW-1133">Transmembrane helix</keyword>
<evidence type="ECO:0000256" key="6">
    <source>
        <dbReference type="ARBA" id="ARBA00022607"/>
    </source>
</evidence>
<dbReference type="GO" id="GO:0005890">
    <property type="term" value="C:sodium:potassium-exchanging ATPase complex"/>
    <property type="evidence" value="ECO:0007669"/>
    <property type="project" value="InterPro"/>
</dbReference>
<evidence type="ECO:0000256" key="11">
    <source>
        <dbReference type="ARBA" id="ARBA00023053"/>
    </source>
</evidence>
<keyword evidence="6" id="KW-0740">Sodium/potassium transport</keyword>
<accession>V9L7Q2</accession>
<keyword evidence="3 17" id="KW-0813">Transport</keyword>
<evidence type="ECO:0000256" key="2">
    <source>
        <dbReference type="ARBA" id="ARBA00005876"/>
    </source>
</evidence>
<keyword evidence="4" id="KW-1003">Cell membrane</keyword>
<dbReference type="GO" id="GO:0036376">
    <property type="term" value="P:sodium ion export across plasma membrane"/>
    <property type="evidence" value="ECO:0007669"/>
    <property type="project" value="TreeGrafter"/>
</dbReference>
<evidence type="ECO:0000313" key="18">
    <source>
        <dbReference type="EMBL" id="AFP07818.1"/>
    </source>
</evidence>
<evidence type="ECO:0000256" key="13">
    <source>
        <dbReference type="ARBA" id="ARBA00023136"/>
    </source>
</evidence>
<keyword evidence="16" id="KW-0739">Sodium transport</keyword>
<dbReference type="AlphaFoldDB" id="V9L7Q2"/>
<dbReference type="FunFam" id="2.60.40.1660:FF:000001">
    <property type="entry name" value="Sodium/potassium-transporting ATPase subunit beta"/>
    <property type="match status" value="1"/>
</dbReference>
<keyword evidence="7 17" id="KW-0812">Transmembrane</keyword>
<keyword evidence="8" id="KW-0630">Potassium</keyword>
<evidence type="ECO:0000256" key="16">
    <source>
        <dbReference type="ARBA" id="ARBA00023201"/>
    </source>
</evidence>
<evidence type="ECO:0000256" key="10">
    <source>
        <dbReference type="ARBA" id="ARBA00022989"/>
    </source>
</evidence>
<comment type="similarity">
    <text evidence="2 17">Belongs to the X(+)/potassium ATPases subunit beta family.</text>
</comment>
<dbReference type="PANTHER" id="PTHR11523:SF26">
    <property type="entry name" value="SODIUM_POTASSIUM-TRANSPORTING ATPASE SUBUNIT BETA-2"/>
    <property type="match status" value="1"/>
</dbReference>
<dbReference type="GO" id="GO:1990573">
    <property type="term" value="P:potassium ion import across plasma membrane"/>
    <property type="evidence" value="ECO:0007669"/>
    <property type="project" value="TreeGrafter"/>
</dbReference>
<evidence type="ECO:0000256" key="5">
    <source>
        <dbReference type="ARBA" id="ARBA00022538"/>
    </source>
</evidence>
<comment type="subcellular location">
    <subcellularLocation>
        <location evidence="1">Cell membrane</location>
        <topology evidence="1">Single-pass type II membrane protein</topology>
    </subcellularLocation>
    <subcellularLocation>
        <location evidence="17">Membrane</location>
    </subcellularLocation>
</comment>
<dbReference type="Gene3D" id="2.60.40.1660">
    <property type="entry name" value="Na, k-atpase alpha subunit"/>
    <property type="match status" value="1"/>
</dbReference>
<evidence type="ECO:0000256" key="17">
    <source>
        <dbReference type="RuleBase" id="RU362099"/>
    </source>
</evidence>
<evidence type="ECO:0000256" key="9">
    <source>
        <dbReference type="ARBA" id="ARBA00022968"/>
    </source>
</evidence>
<comment type="function">
    <text evidence="17">This is the non-catalytic component of the active enzyme, which catalyzes the hydrolysis of ATP coupled with the exchange of Na(+) and K(+) ions across the plasma membrane.</text>
</comment>
<sequence length="288" mass="32810">MAPKEKKSCGQILGEWGEFLWNSRTGEFMGRTGSSWGLILLFYTFFYVFLTGLFTLTMWVLLQTINEYTPKYQDRIVHPGLMIRPRTEGLTVTFNVSDRASWQSYVTALNAYLDPYNESVQASKNDVCRPGVYHLQEDSGNVRNTPKRSCQFNRTLLGECSGLEDRTYGYGEGRPCILIKLNRIIGFLPGEGKTPFISCGGKASDSEKVHELQYFPPNATLDLMYYPYYGRQSHVNYTQPLIAVKFRNVSTNTDVNVECKVYGSNLKNNDDRDKFAGRVAFILHVKTT</sequence>
<dbReference type="FunFam" id="1.20.5.170:FF:000068">
    <property type="entry name" value="Sodium/potassium-transporting ATPase subunit beta"/>
    <property type="match status" value="1"/>
</dbReference>
<evidence type="ECO:0000256" key="7">
    <source>
        <dbReference type="ARBA" id="ARBA00022692"/>
    </source>
</evidence>
<proteinExistence type="evidence at transcript level"/>
<organism evidence="18">
    <name type="scientific">Callorhinchus milii</name>
    <name type="common">Ghost shark</name>
    <dbReference type="NCBI Taxonomy" id="7868"/>
    <lineage>
        <taxon>Eukaryota</taxon>
        <taxon>Metazoa</taxon>
        <taxon>Chordata</taxon>
        <taxon>Craniata</taxon>
        <taxon>Vertebrata</taxon>
        <taxon>Chondrichthyes</taxon>
        <taxon>Holocephali</taxon>
        <taxon>Chimaeriformes</taxon>
        <taxon>Callorhinchidae</taxon>
        <taxon>Callorhinchus</taxon>
    </lineage>
</organism>
<evidence type="ECO:0000256" key="3">
    <source>
        <dbReference type="ARBA" id="ARBA00022448"/>
    </source>
</evidence>
<keyword evidence="5" id="KW-0633">Potassium transport</keyword>
<dbReference type="Gene3D" id="1.20.5.170">
    <property type="match status" value="1"/>
</dbReference>
<dbReference type="GO" id="GO:0006883">
    <property type="term" value="P:intracellular sodium ion homeostasis"/>
    <property type="evidence" value="ECO:0007669"/>
    <property type="project" value="TreeGrafter"/>
</dbReference>
<keyword evidence="11" id="KW-0915">Sodium</keyword>
<keyword evidence="14" id="KW-1015">Disulfide bond</keyword>
<keyword evidence="15" id="KW-0325">Glycoprotein</keyword>
<evidence type="ECO:0000256" key="14">
    <source>
        <dbReference type="ARBA" id="ARBA00023157"/>
    </source>
</evidence>
<dbReference type="Pfam" id="PF00287">
    <property type="entry name" value="Na_K-ATPase"/>
    <property type="match status" value="1"/>
</dbReference>
<dbReference type="GO" id="GO:0030007">
    <property type="term" value="P:intracellular potassium ion homeostasis"/>
    <property type="evidence" value="ECO:0007669"/>
    <property type="project" value="TreeGrafter"/>
</dbReference>
<keyword evidence="12 17" id="KW-0406">Ion transport</keyword>
<evidence type="ECO:0000256" key="1">
    <source>
        <dbReference type="ARBA" id="ARBA00004401"/>
    </source>
</evidence>
<keyword evidence="13 17" id="KW-0472">Membrane</keyword>
<dbReference type="InterPro" id="IPR038702">
    <property type="entry name" value="Na/K_ATPase_sub_beta_sf"/>
</dbReference>
<dbReference type="PROSITE" id="PS00391">
    <property type="entry name" value="ATPASE_NA_K_BETA_2"/>
    <property type="match status" value="1"/>
</dbReference>
<evidence type="ECO:0000256" key="4">
    <source>
        <dbReference type="ARBA" id="ARBA00022475"/>
    </source>
</evidence>
<dbReference type="InterPro" id="IPR000402">
    <property type="entry name" value="Na/K_ATPase_sub_beta"/>
</dbReference>
<dbReference type="EMBL" id="JW875301">
    <property type="protein sequence ID" value="AFP07818.1"/>
    <property type="molecule type" value="mRNA"/>
</dbReference>
<evidence type="ECO:0000256" key="15">
    <source>
        <dbReference type="ARBA" id="ARBA00023180"/>
    </source>
</evidence>
<keyword evidence="9" id="KW-0735">Signal-anchor</keyword>
<dbReference type="GO" id="GO:0001671">
    <property type="term" value="F:ATPase activator activity"/>
    <property type="evidence" value="ECO:0007669"/>
    <property type="project" value="TreeGrafter"/>
</dbReference>
<evidence type="ECO:0000256" key="8">
    <source>
        <dbReference type="ARBA" id="ARBA00022958"/>
    </source>
</evidence>
<name>V9L7Q2_CALMI</name>
<feature type="transmembrane region" description="Helical" evidence="17">
    <location>
        <begin position="38"/>
        <end position="62"/>
    </location>
</feature>
<dbReference type="PANTHER" id="PTHR11523">
    <property type="entry name" value="SODIUM/POTASSIUM-DEPENDENT ATPASE BETA SUBUNIT"/>
    <property type="match status" value="1"/>
</dbReference>
<reference evidence="18" key="1">
    <citation type="journal article" date="2014" name="Nature">
        <title>Elephant shark genome provides unique insights into gnathostome evolution.</title>
        <authorList>
            <consortium name="International Elephant Shark Genome Sequencing Consortium"/>
            <person name="Venkatesh B."/>
            <person name="Lee A.P."/>
            <person name="Ravi V."/>
            <person name="Maurya A.K."/>
            <person name="Lian M.M."/>
            <person name="Swann J.B."/>
            <person name="Ohta Y."/>
            <person name="Flajnik M.F."/>
            <person name="Sutoh Y."/>
            <person name="Kasahara M."/>
            <person name="Hoon S."/>
            <person name="Gangu V."/>
            <person name="Roy S.W."/>
            <person name="Irimia M."/>
            <person name="Korzh V."/>
            <person name="Kondrychyn I."/>
            <person name="Lim Z.W."/>
            <person name="Tay B.H."/>
            <person name="Tohari S."/>
            <person name="Kong K.W."/>
            <person name="Ho S."/>
            <person name="Lorente-Galdos B."/>
            <person name="Quilez J."/>
            <person name="Marques-Bonet T."/>
            <person name="Raney B.J."/>
            <person name="Ingham P.W."/>
            <person name="Tay A."/>
            <person name="Hillier L.W."/>
            <person name="Minx P."/>
            <person name="Boehm T."/>
            <person name="Wilson R.K."/>
            <person name="Brenner S."/>
            <person name="Warren W.C."/>
        </authorList>
    </citation>
    <scope>NUCLEOTIDE SEQUENCE</scope>
    <source>
        <tissue evidence="18">Brain</tissue>
    </source>
</reference>
<evidence type="ECO:0000256" key="12">
    <source>
        <dbReference type="ARBA" id="ARBA00023065"/>
    </source>
</evidence>
<dbReference type="NCBIfam" id="TIGR01107">
    <property type="entry name" value="Na_K_ATPase_bet"/>
    <property type="match status" value="1"/>
</dbReference>
<protein>
    <recommendedName>
        <fullName evidence="17">Sodium/potassium-transporting ATPase subunit beta</fullName>
    </recommendedName>
</protein>
<dbReference type="PROSITE" id="PS00390">
    <property type="entry name" value="ATPASE_NA_K_BETA_1"/>
    <property type="match status" value="1"/>
</dbReference>